<reference evidence="1" key="1">
    <citation type="submission" date="2021-02" db="EMBL/GenBank/DDBJ databases">
        <title>Genome-Resolved Metagenomics of a Microbial Community Performing Photosynthetic Biological Nutrient Removal.</title>
        <authorList>
            <person name="Mcdaniel E.A."/>
        </authorList>
    </citation>
    <scope>NUCLEOTIDE SEQUENCE</scope>
    <source>
        <strain evidence="1">UWPOB_OBS1</strain>
    </source>
</reference>
<evidence type="ECO:0000313" key="2">
    <source>
        <dbReference type="Proteomes" id="UP000664277"/>
    </source>
</evidence>
<organism evidence="1 2">
    <name type="scientific">Candidatus Obscuribacter phosphatis</name>
    <dbReference type="NCBI Taxonomy" id="1906157"/>
    <lineage>
        <taxon>Bacteria</taxon>
        <taxon>Bacillati</taxon>
        <taxon>Candidatus Melainabacteria</taxon>
        <taxon>Candidatus Obscuribacterales</taxon>
        <taxon>Candidatus Obscuribacteraceae</taxon>
        <taxon>Candidatus Obscuribacter</taxon>
    </lineage>
</organism>
<comment type="caution">
    <text evidence="1">The sequence shown here is derived from an EMBL/GenBank/DDBJ whole genome shotgun (WGS) entry which is preliminary data.</text>
</comment>
<dbReference type="AlphaFoldDB" id="A0A8J7PDC4"/>
<dbReference type="EMBL" id="JAFLCK010000016">
    <property type="protein sequence ID" value="MBN8661076.1"/>
    <property type="molecule type" value="Genomic_DNA"/>
</dbReference>
<gene>
    <name evidence="1" type="ORF">J0M35_11980</name>
</gene>
<name>A0A8J7PDC4_9BACT</name>
<evidence type="ECO:0000313" key="1">
    <source>
        <dbReference type="EMBL" id="MBN8661076.1"/>
    </source>
</evidence>
<dbReference type="Proteomes" id="UP000664277">
    <property type="component" value="Unassembled WGS sequence"/>
</dbReference>
<protein>
    <submittedName>
        <fullName evidence="1">Uncharacterized protein</fullName>
    </submittedName>
</protein>
<sequence>MPEPTPEPERITAVYLKGGPFDGYTTTCKGKFWCAPKDPGAKTTAYYSDTGDKVICTGIEVRIFDYKGPVSPPLQEFNASRKLGDLDALRASQFQKDKETW</sequence>
<accession>A0A8J7PDC4</accession>
<proteinExistence type="predicted"/>